<evidence type="ECO:0000313" key="2">
    <source>
        <dbReference type="Proteomes" id="UP000004095"/>
    </source>
</evidence>
<organism evidence="1 2">
    <name type="scientific">Microscilla marina ATCC 23134</name>
    <dbReference type="NCBI Taxonomy" id="313606"/>
    <lineage>
        <taxon>Bacteria</taxon>
        <taxon>Pseudomonadati</taxon>
        <taxon>Bacteroidota</taxon>
        <taxon>Cytophagia</taxon>
        <taxon>Cytophagales</taxon>
        <taxon>Microscillaceae</taxon>
        <taxon>Microscilla</taxon>
    </lineage>
</organism>
<accession>A1ZRF0</accession>
<gene>
    <name evidence="1" type="ORF">M23134_04728</name>
</gene>
<sequence>MLYTTKLSGFSHHQYTISYQPLATPSIVVSRQKQMEGVKGRCEHILIEKTLKQ</sequence>
<protein>
    <submittedName>
        <fullName evidence="1">Uncharacterized protein</fullName>
    </submittedName>
</protein>
<evidence type="ECO:0000313" key="1">
    <source>
        <dbReference type="EMBL" id="EAY27040.1"/>
    </source>
</evidence>
<name>A1ZRF0_MICM2</name>
<dbReference type="Proteomes" id="UP000004095">
    <property type="component" value="Unassembled WGS sequence"/>
</dbReference>
<keyword evidence="2" id="KW-1185">Reference proteome</keyword>
<reference evidence="1 2" key="1">
    <citation type="submission" date="2007-01" db="EMBL/GenBank/DDBJ databases">
        <authorList>
            <person name="Haygood M."/>
            <person name="Podell S."/>
            <person name="Anderson C."/>
            <person name="Hopkinson B."/>
            <person name="Roe K."/>
            <person name="Barbeau K."/>
            <person name="Gaasterland T."/>
            <person name="Ferriera S."/>
            <person name="Johnson J."/>
            <person name="Kravitz S."/>
            <person name="Beeson K."/>
            <person name="Sutton G."/>
            <person name="Rogers Y.-H."/>
            <person name="Friedman R."/>
            <person name="Frazier M."/>
            <person name="Venter J.C."/>
        </authorList>
    </citation>
    <scope>NUCLEOTIDE SEQUENCE [LARGE SCALE GENOMIC DNA]</scope>
    <source>
        <strain evidence="1 2">ATCC 23134</strain>
    </source>
</reference>
<dbReference type="AlphaFoldDB" id="A1ZRF0"/>
<proteinExistence type="predicted"/>
<dbReference type="EMBL" id="AAWS01000027">
    <property type="protein sequence ID" value="EAY27040.1"/>
    <property type="molecule type" value="Genomic_DNA"/>
</dbReference>
<comment type="caution">
    <text evidence="1">The sequence shown here is derived from an EMBL/GenBank/DDBJ whole genome shotgun (WGS) entry which is preliminary data.</text>
</comment>